<protein>
    <submittedName>
        <fullName evidence="1">Uncharacterized protein</fullName>
    </submittedName>
</protein>
<proteinExistence type="predicted"/>
<organism evidence="1">
    <name type="scientific">Arion vulgaris</name>
    <dbReference type="NCBI Taxonomy" id="1028688"/>
    <lineage>
        <taxon>Eukaryota</taxon>
        <taxon>Metazoa</taxon>
        <taxon>Spiralia</taxon>
        <taxon>Lophotrochozoa</taxon>
        <taxon>Mollusca</taxon>
        <taxon>Gastropoda</taxon>
        <taxon>Heterobranchia</taxon>
        <taxon>Euthyneura</taxon>
        <taxon>Panpulmonata</taxon>
        <taxon>Eupulmonata</taxon>
        <taxon>Stylommatophora</taxon>
        <taxon>Helicina</taxon>
        <taxon>Arionoidea</taxon>
        <taxon>Arionidae</taxon>
        <taxon>Arion</taxon>
    </lineage>
</organism>
<sequence length="70" mass="7714">MSEEEFVILVAEGAYTTFSSPLVQLCAMSANDFPFVSGIKKMQKTTMPASMPAKTRNVYDERDSFIAGRA</sequence>
<reference evidence="1" key="1">
    <citation type="submission" date="2014-12" db="EMBL/GenBank/DDBJ databases">
        <title>Insight into the proteome of Arion vulgaris.</title>
        <authorList>
            <person name="Aradska J."/>
            <person name="Bulat T."/>
            <person name="Smidak R."/>
            <person name="Sarate P."/>
            <person name="Gangsoo J."/>
            <person name="Sialana F."/>
            <person name="Bilban M."/>
            <person name="Lubec G."/>
        </authorList>
    </citation>
    <scope>NUCLEOTIDE SEQUENCE</scope>
    <source>
        <tissue evidence="1">Skin</tissue>
    </source>
</reference>
<name>A0A0B7B5Y3_9EUPU</name>
<accession>A0A0B7B5Y3</accession>
<evidence type="ECO:0000313" key="1">
    <source>
        <dbReference type="EMBL" id="CEK88302.1"/>
    </source>
</evidence>
<dbReference type="AlphaFoldDB" id="A0A0B7B5Y3"/>
<gene>
    <name evidence="1" type="primary">ORF164522</name>
</gene>
<dbReference type="EMBL" id="HACG01041437">
    <property type="protein sequence ID" value="CEK88302.1"/>
    <property type="molecule type" value="Transcribed_RNA"/>
</dbReference>